<dbReference type="PANTHER" id="PTHR10204:SF34">
    <property type="entry name" value="NAD(P)H DEHYDROGENASE [QUINONE] 1 ISOFORM 1"/>
    <property type="match status" value="1"/>
</dbReference>
<keyword evidence="5" id="KW-1185">Reference proteome</keyword>
<keyword evidence="2" id="KW-0560">Oxidoreductase</keyword>
<dbReference type="Proteomes" id="UP000248214">
    <property type="component" value="Unassembled WGS sequence"/>
</dbReference>
<dbReference type="Pfam" id="PF02525">
    <property type="entry name" value="Flavodoxin_2"/>
    <property type="match status" value="1"/>
</dbReference>
<dbReference type="Gene3D" id="3.40.50.360">
    <property type="match status" value="1"/>
</dbReference>
<dbReference type="InterPro" id="IPR003680">
    <property type="entry name" value="Flavodoxin_fold"/>
</dbReference>
<evidence type="ECO:0000256" key="1">
    <source>
        <dbReference type="ARBA" id="ARBA00006252"/>
    </source>
</evidence>
<dbReference type="EMBL" id="PDOD01000002">
    <property type="protein sequence ID" value="PYZ93572.1"/>
    <property type="molecule type" value="Genomic_DNA"/>
</dbReference>
<comment type="similarity">
    <text evidence="1">Belongs to the NAD(P)H dehydrogenase (quinone) family.</text>
</comment>
<protein>
    <submittedName>
        <fullName evidence="4">NAD(P)H dehydrogenase</fullName>
    </submittedName>
</protein>
<feature type="domain" description="Flavodoxin-like fold" evidence="3">
    <location>
        <begin position="17"/>
        <end position="201"/>
    </location>
</feature>
<name>A0A323TDS8_9BACI</name>
<comment type="caution">
    <text evidence="4">The sequence shown here is derived from an EMBL/GenBank/DDBJ whole genome shotgun (WGS) entry which is preliminary data.</text>
</comment>
<dbReference type="GO" id="GO:0005829">
    <property type="term" value="C:cytosol"/>
    <property type="evidence" value="ECO:0007669"/>
    <property type="project" value="TreeGrafter"/>
</dbReference>
<dbReference type="InterPro" id="IPR029039">
    <property type="entry name" value="Flavoprotein-like_sf"/>
</dbReference>
<gene>
    <name evidence="4" type="ORF">CR194_10435</name>
</gene>
<evidence type="ECO:0000256" key="2">
    <source>
        <dbReference type="ARBA" id="ARBA00023002"/>
    </source>
</evidence>
<organism evidence="4 5">
    <name type="scientific">Salipaludibacillus keqinensis</name>
    <dbReference type="NCBI Taxonomy" id="2045207"/>
    <lineage>
        <taxon>Bacteria</taxon>
        <taxon>Bacillati</taxon>
        <taxon>Bacillota</taxon>
        <taxon>Bacilli</taxon>
        <taxon>Bacillales</taxon>
        <taxon>Bacillaceae</taxon>
    </lineage>
</organism>
<sequence length="209" mass="24321">MQIQEKYQNLKKRGMIMKVYVIYMHPSKDSFNGAILEKMLHSLAQLNVQVEVKNLYKEFQDAHLSLEEYEQSMNGKYAEDVLQEHKKIMEADQFIFLFPVWWGGFPAIGKGYLDRILSYGFAYELEGESPIPLLKGKKASLVFTTGAPEKEFHQSGMYDHMIHLLDKSVFQFCGIELDQILHFGDVIQKSDSDRKQMLDHVENFCARIQ</sequence>
<proteinExistence type="inferred from homology"/>
<dbReference type="InterPro" id="IPR051545">
    <property type="entry name" value="NAD(P)H_dehydrogenase_qn"/>
</dbReference>
<evidence type="ECO:0000259" key="3">
    <source>
        <dbReference type="Pfam" id="PF02525"/>
    </source>
</evidence>
<dbReference type="PANTHER" id="PTHR10204">
    <property type="entry name" value="NAD P H OXIDOREDUCTASE-RELATED"/>
    <property type="match status" value="1"/>
</dbReference>
<accession>A0A323TDS8</accession>
<reference evidence="4 5" key="1">
    <citation type="submission" date="2017-10" db="EMBL/GenBank/DDBJ databases">
        <title>Bacillus sp. nov., a halophilic bacterium isolated from a Keqin Lake.</title>
        <authorList>
            <person name="Wang H."/>
        </authorList>
    </citation>
    <scope>NUCLEOTIDE SEQUENCE [LARGE SCALE GENOMIC DNA]</scope>
    <source>
        <strain evidence="4 5">KQ-12</strain>
    </source>
</reference>
<dbReference type="GO" id="GO:0003955">
    <property type="term" value="F:NAD(P)H dehydrogenase (quinone) activity"/>
    <property type="evidence" value="ECO:0007669"/>
    <property type="project" value="TreeGrafter"/>
</dbReference>
<evidence type="ECO:0000313" key="5">
    <source>
        <dbReference type="Proteomes" id="UP000248214"/>
    </source>
</evidence>
<dbReference type="AlphaFoldDB" id="A0A323TDS8"/>
<evidence type="ECO:0000313" key="4">
    <source>
        <dbReference type="EMBL" id="PYZ93572.1"/>
    </source>
</evidence>
<dbReference type="SUPFAM" id="SSF52218">
    <property type="entry name" value="Flavoproteins"/>
    <property type="match status" value="1"/>
</dbReference>